<proteinExistence type="inferred from homology"/>
<dbReference type="Proteomes" id="UP000267798">
    <property type="component" value="Unassembled WGS sequence"/>
</dbReference>
<comment type="caution">
    <text evidence="5">The sequence shown here is derived from an EMBL/GenBank/DDBJ whole genome shotgun (WGS) entry which is preliminary data.</text>
</comment>
<keyword evidence="6" id="KW-1185">Reference proteome</keyword>
<evidence type="ECO:0000256" key="1">
    <source>
        <dbReference type="ARBA" id="ARBA00011051"/>
    </source>
</evidence>
<dbReference type="PROSITE" id="PS51819">
    <property type="entry name" value="VOC"/>
    <property type="match status" value="1"/>
</dbReference>
<gene>
    <name evidence="5" type="ORF">D3P09_01120</name>
</gene>
<dbReference type="InterPro" id="IPR029068">
    <property type="entry name" value="Glyas_Bleomycin-R_OHBP_Dase"/>
</dbReference>
<dbReference type="OrthoDB" id="9803104at2"/>
<reference evidence="5 6" key="1">
    <citation type="submission" date="2018-09" db="EMBL/GenBank/DDBJ databases">
        <title>Paenibacillus aracenensis nov. sp. isolated from a cave in southern Spain.</title>
        <authorList>
            <person name="Jurado V."/>
            <person name="Gutierrez-Patricio S."/>
            <person name="Gonzalez-Pimentel J.L."/>
            <person name="Miller A.Z."/>
            <person name="Laiz L."/>
            <person name="Saiz-Jimenez C."/>
        </authorList>
    </citation>
    <scope>NUCLEOTIDE SEQUENCE [LARGE SCALE GENOMIC DNA]</scope>
    <source>
        <strain evidence="5 6">JCM 19203</strain>
    </source>
</reference>
<evidence type="ECO:0000313" key="6">
    <source>
        <dbReference type="Proteomes" id="UP000267798"/>
    </source>
</evidence>
<dbReference type="EMBL" id="QXQB01000001">
    <property type="protein sequence ID" value="RJX40649.1"/>
    <property type="molecule type" value="Genomic_DNA"/>
</dbReference>
<comment type="similarity">
    <text evidence="1">Belongs to the bleomycin resistance protein family.</text>
</comment>
<dbReference type="Gene3D" id="3.10.180.10">
    <property type="entry name" value="2,3-Dihydroxybiphenyl 1,2-Dioxygenase, domain 1"/>
    <property type="match status" value="1"/>
</dbReference>
<dbReference type="SUPFAM" id="SSF54593">
    <property type="entry name" value="Glyoxalase/Bleomycin resistance protein/Dihydroxybiphenyl dioxygenase"/>
    <property type="match status" value="1"/>
</dbReference>
<name>A0A3A6PQW8_9BACL</name>
<evidence type="ECO:0000259" key="4">
    <source>
        <dbReference type="PROSITE" id="PS51819"/>
    </source>
</evidence>
<keyword evidence="3" id="KW-0046">Antibiotic resistance</keyword>
<dbReference type="AlphaFoldDB" id="A0A3A6PQW8"/>
<dbReference type="InterPro" id="IPR037523">
    <property type="entry name" value="VOC_core"/>
</dbReference>
<dbReference type="InterPro" id="IPR000335">
    <property type="entry name" value="Bleomycin-R"/>
</dbReference>
<organism evidence="5 6">
    <name type="scientific">Paenibacillus pinisoli</name>
    <dbReference type="NCBI Taxonomy" id="1276110"/>
    <lineage>
        <taxon>Bacteria</taxon>
        <taxon>Bacillati</taxon>
        <taxon>Bacillota</taxon>
        <taxon>Bacilli</taxon>
        <taxon>Bacillales</taxon>
        <taxon>Paenibacillaceae</taxon>
        <taxon>Paenibacillus</taxon>
    </lineage>
</organism>
<accession>A0A3A6PQW8</accession>
<sequence>MEFKGAVPILRIFDESKAKEFYLTFLEFQLDWEHRYEPDFPLYAQVSKGGCVLHLSEHHGDCTPGAAIRIEVEDAKAWQEYLLAKQYSYARPGFSEEWKAVQVTDPFGNRLHFYSDKKEQEE</sequence>
<evidence type="ECO:0000256" key="2">
    <source>
        <dbReference type="ARBA" id="ARBA00021572"/>
    </source>
</evidence>
<protein>
    <recommendedName>
        <fullName evidence="2">Bleomycin resistance protein</fullName>
    </recommendedName>
</protein>
<evidence type="ECO:0000313" key="5">
    <source>
        <dbReference type="EMBL" id="RJX40649.1"/>
    </source>
</evidence>
<dbReference type="Pfam" id="PF19581">
    <property type="entry name" value="Glyoxalase_7"/>
    <property type="match status" value="1"/>
</dbReference>
<feature type="domain" description="VOC" evidence="4">
    <location>
        <begin position="2"/>
        <end position="116"/>
    </location>
</feature>
<evidence type="ECO:0000256" key="3">
    <source>
        <dbReference type="ARBA" id="ARBA00023251"/>
    </source>
</evidence>
<dbReference type="GO" id="GO:0046677">
    <property type="term" value="P:response to antibiotic"/>
    <property type="evidence" value="ECO:0007669"/>
    <property type="project" value="UniProtKB-KW"/>
</dbReference>
<dbReference type="RefSeq" id="WP_120106427.1">
    <property type="nucleotide sequence ID" value="NZ_QXQB01000001.1"/>
</dbReference>
<dbReference type="CDD" id="cd08349">
    <property type="entry name" value="BLMA_like"/>
    <property type="match status" value="1"/>
</dbReference>